<dbReference type="Pfam" id="PF01915">
    <property type="entry name" value="Glyco_hydro_3_C"/>
    <property type="match status" value="1"/>
</dbReference>
<dbReference type="Pfam" id="PF00933">
    <property type="entry name" value="Glyco_hydro_3"/>
    <property type="match status" value="1"/>
</dbReference>
<evidence type="ECO:0000259" key="8">
    <source>
        <dbReference type="Pfam" id="PF00144"/>
    </source>
</evidence>
<dbReference type="InterPro" id="IPR036881">
    <property type="entry name" value="Glyco_hydro_3_C_sf"/>
</dbReference>
<comment type="similarity">
    <text evidence="2 6">Belongs to the glycosyl hydrolase 3 family.</text>
</comment>
<dbReference type="SUPFAM" id="SSF56601">
    <property type="entry name" value="beta-lactamase/transpeptidase-like"/>
    <property type="match status" value="1"/>
</dbReference>
<dbReference type="SUPFAM" id="SSF51445">
    <property type="entry name" value="(Trans)glycosidases"/>
    <property type="match status" value="1"/>
</dbReference>
<sequence length="984" mass="110244">MKKSRILSFLTLLIFSVQGSLAQTVTPEFLQYRNSKWVDSVMNTLNLEEKIGQLIMVAAWSNKGEKHKKEILKLVEEQKIGGLIFFQGDAASQVNLMNDYQEVSKVPLLGAIDAEWGLGMRLDNTISYPFQMALGAIQDEELIYDLGKEVARQIKLSGLHVNFAPVVDVNNNAANPVINFRSFGEDKQNVAVKSIAYMKGMQDHMVFTTAKHFPGHGDTDTDSHYALPQINHPVERLDSLELYPFKRLIEAGVGGVMVAHLNIPALDASGVPSTLSRAIITDLLKERMNFNGLIVTDAMNMKGVTNGNLPGVVDKDAILAGNDLLEFTEDVPKAISEIKNAVALKLISQAEIDEKVRKILAVKQWVGLNNYAPIKKKQVEKNINSPHAAQLYEQLVEASLTVLKNDNNVLPLKELEVLKIASVAVGAKKKTVFQKSLSLYTEVEHFQLPADADSSAIKQLQEDLKKYNLVIAGIHDDSKFPRNTMKFSDAVADFIADVSAAPNSIISFFKNPYVIDKLEGVEHASALLLTYQDSEMTQRKAAELIFGGIGAHGRLPVSIGEKFRAGEGLDVNGGIRLSYSVPEAVGMNSEVLERGIDSLMQQAMQMKATPGGQVLVAKDQKIVFFKAYGAHVYHDTTVVERTDLYDLASVTKIAATMPALMKLYDEEKFRLDQTLADHLKDFRRSNKEDIPYRDILTHQAGFQPWIPFWKEMYRNNGSLKWWTIQQDSSARYPVKIAENMYLHRNYHKKIRKAIKRSELRGKKEYVYSDFFFILAPWIVENITDQDFEKYLQREFYEPLGATTLVFNPSQSFSPADIVPTENDFFFRNKLIHGSVHDEGAILLGGISGHAGLFSNANDLAKLMQMYLNGGTYGGRRYLTQETMKEFTRTQFPENGNRRALGFDKPNLVFKGVSNNTAKGATATSFGHTGFTGTMVWMDPEHKLLYIFLSNRVSPSRENNRLSSLNTRTQVQQVLYDALLLPAEE</sequence>
<dbReference type="EC" id="3.2.1.52" evidence="3"/>
<reference evidence="11 12" key="1">
    <citation type="submission" date="2020-03" db="EMBL/GenBank/DDBJ databases">
        <title>Salinimicrobium sp. nov, isolated from SCS.</title>
        <authorList>
            <person name="Cao W.R."/>
        </authorList>
    </citation>
    <scope>NUCLEOTIDE SEQUENCE [LARGE SCALE GENOMIC DNA]</scope>
    <source>
        <strain evidence="12">J15B91</strain>
    </source>
</reference>
<dbReference type="Gene3D" id="3.20.20.300">
    <property type="entry name" value="Glycoside hydrolase, family 3, N-terminal domain"/>
    <property type="match status" value="1"/>
</dbReference>
<evidence type="ECO:0000313" key="12">
    <source>
        <dbReference type="Proteomes" id="UP000703674"/>
    </source>
</evidence>
<dbReference type="InterPro" id="IPR017853">
    <property type="entry name" value="GH"/>
</dbReference>
<accession>A0ABX1CZY9</accession>
<dbReference type="InterPro" id="IPR019800">
    <property type="entry name" value="Glyco_hydro_3_AS"/>
</dbReference>
<dbReference type="InterPro" id="IPR036962">
    <property type="entry name" value="Glyco_hydro_3_N_sf"/>
</dbReference>
<name>A0ABX1CZY9_9FLAO</name>
<feature type="domain" description="Glycoside hydrolase family 3 N-terminal" evidence="9">
    <location>
        <begin position="47"/>
        <end position="361"/>
    </location>
</feature>
<dbReference type="GO" id="GO:0016787">
    <property type="term" value="F:hydrolase activity"/>
    <property type="evidence" value="ECO:0007669"/>
    <property type="project" value="UniProtKB-KW"/>
</dbReference>
<evidence type="ECO:0000256" key="7">
    <source>
        <dbReference type="SAM" id="SignalP"/>
    </source>
</evidence>
<keyword evidence="12" id="KW-1185">Reference proteome</keyword>
<dbReference type="InterPro" id="IPR012338">
    <property type="entry name" value="Beta-lactam/transpept-like"/>
</dbReference>
<evidence type="ECO:0000256" key="4">
    <source>
        <dbReference type="ARBA" id="ARBA00022801"/>
    </source>
</evidence>
<proteinExistence type="inferred from homology"/>
<dbReference type="SUPFAM" id="SSF52279">
    <property type="entry name" value="Beta-D-glucan exohydrolase, C-terminal domain"/>
    <property type="match status" value="1"/>
</dbReference>
<dbReference type="EMBL" id="JAAVJR010000008">
    <property type="protein sequence ID" value="NJW53811.1"/>
    <property type="molecule type" value="Genomic_DNA"/>
</dbReference>
<dbReference type="PRINTS" id="PR00133">
    <property type="entry name" value="GLHYDRLASE3"/>
</dbReference>
<evidence type="ECO:0000256" key="3">
    <source>
        <dbReference type="ARBA" id="ARBA00012663"/>
    </source>
</evidence>
<organism evidence="11 12">
    <name type="scientific">Salinimicrobium oceani</name>
    <dbReference type="NCBI Taxonomy" id="2722702"/>
    <lineage>
        <taxon>Bacteria</taxon>
        <taxon>Pseudomonadati</taxon>
        <taxon>Bacteroidota</taxon>
        <taxon>Flavobacteriia</taxon>
        <taxon>Flavobacteriales</taxon>
        <taxon>Flavobacteriaceae</taxon>
        <taxon>Salinimicrobium</taxon>
    </lineage>
</organism>
<gene>
    <name evidence="11" type="ORF">HC175_12870</name>
</gene>
<feature type="chain" id="PRO_5046718005" description="beta-N-acetylhexosaminidase" evidence="7">
    <location>
        <begin position="23"/>
        <end position="984"/>
    </location>
</feature>
<dbReference type="InterPro" id="IPR002772">
    <property type="entry name" value="Glyco_hydro_3_C"/>
</dbReference>
<comment type="caution">
    <text evidence="11">The sequence shown here is derived from an EMBL/GenBank/DDBJ whole genome shotgun (WGS) entry which is preliminary data.</text>
</comment>
<comment type="catalytic activity">
    <reaction evidence="1">
        <text>Hydrolysis of terminal non-reducing N-acetyl-D-hexosamine residues in N-acetyl-beta-D-hexosaminides.</text>
        <dbReference type="EC" id="3.2.1.52"/>
    </reaction>
</comment>
<keyword evidence="7" id="KW-0732">Signal</keyword>
<dbReference type="Gene3D" id="3.40.50.1700">
    <property type="entry name" value="Glycoside hydrolase family 3 C-terminal domain"/>
    <property type="match status" value="1"/>
</dbReference>
<dbReference type="Pfam" id="PF00144">
    <property type="entry name" value="Beta-lactamase"/>
    <property type="match status" value="1"/>
</dbReference>
<dbReference type="PROSITE" id="PS00775">
    <property type="entry name" value="GLYCOSYL_HYDROL_F3"/>
    <property type="match status" value="1"/>
</dbReference>
<feature type="domain" description="Glycoside hydrolase family 3 C-terminal" evidence="10">
    <location>
        <begin position="401"/>
        <end position="562"/>
    </location>
</feature>
<dbReference type="InterPro" id="IPR050226">
    <property type="entry name" value="NagZ_Beta-hexosaminidase"/>
</dbReference>
<protein>
    <recommendedName>
        <fullName evidence="3">beta-N-acetylhexosaminidase</fullName>
        <ecNumber evidence="3">3.2.1.52</ecNumber>
    </recommendedName>
</protein>
<evidence type="ECO:0000256" key="5">
    <source>
        <dbReference type="ARBA" id="ARBA00023295"/>
    </source>
</evidence>
<dbReference type="Gene3D" id="3.40.710.10">
    <property type="entry name" value="DD-peptidase/beta-lactamase superfamily"/>
    <property type="match status" value="1"/>
</dbReference>
<keyword evidence="5 6" id="KW-0326">Glycosidase</keyword>
<dbReference type="InterPro" id="IPR001466">
    <property type="entry name" value="Beta-lactam-related"/>
</dbReference>
<dbReference type="RefSeq" id="WP_168138918.1">
    <property type="nucleotide sequence ID" value="NZ_JAAVJR010000008.1"/>
</dbReference>
<dbReference type="InterPro" id="IPR001764">
    <property type="entry name" value="Glyco_hydro_3_N"/>
</dbReference>
<evidence type="ECO:0000256" key="2">
    <source>
        <dbReference type="ARBA" id="ARBA00005336"/>
    </source>
</evidence>
<evidence type="ECO:0000259" key="9">
    <source>
        <dbReference type="Pfam" id="PF00933"/>
    </source>
</evidence>
<dbReference type="Proteomes" id="UP000703674">
    <property type="component" value="Unassembled WGS sequence"/>
</dbReference>
<dbReference type="PANTHER" id="PTHR30480:SF13">
    <property type="entry name" value="BETA-HEXOSAMINIDASE"/>
    <property type="match status" value="1"/>
</dbReference>
<feature type="signal peptide" evidence="7">
    <location>
        <begin position="1"/>
        <end position="22"/>
    </location>
</feature>
<evidence type="ECO:0000313" key="11">
    <source>
        <dbReference type="EMBL" id="NJW53811.1"/>
    </source>
</evidence>
<evidence type="ECO:0000259" key="10">
    <source>
        <dbReference type="Pfam" id="PF01915"/>
    </source>
</evidence>
<keyword evidence="4 6" id="KW-0378">Hydrolase</keyword>
<evidence type="ECO:0000256" key="1">
    <source>
        <dbReference type="ARBA" id="ARBA00001231"/>
    </source>
</evidence>
<feature type="domain" description="Beta-lactamase-related" evidence="8">
    <location>
        <begin position="596"/>
        <end position="957"/>
    </location>
</feature>
<dbReference type="PANTHER" id="PTHR30480">
    <property type="entry name" value="BETA-HEXOSAMINIDASE-RELATED"/>
    <property type="match status" value="1"/>
</dbReference>
<evidence type="ECO:0000256" key="6">
    <source>
        <dbReference type="RuleBase" id="RU361161"/>
    </source>
</evidence>